<dbReference type="EC" id="2.4.2.19" evidence="3"/>
<reference evidence="10" key="1">
    <citation type="submission" date="2020-05" db="EMBL/GenBank/DDBJ databases">
        <authorList>
            <person name="Chiriac C."/>
            <person name="Salcher M."/>
            <person name="Ghai R."/>
            <person name="Kavagutti S V."/>
        </authorList>
    </citation>
    <scope>NUCLEOTIDE SEQUENCE</scope>
</reference>
<organism evidence="10">
    <name type="scientific">freshwater metagenome</name>
    <dbReference type="NCBI Taxonomy" id="449393"/>
    <lineage>
        <taxon>unclassified sequences</taxon>
        <taxon>metagenomes</taxon>
        <taxon>ecological metagenomes</taxon>
    </lineage>
</organism>
<dbReference type="GO" id="GO:0009435">
    <property type="term" value="P:NAD+ biosynthetic process"/>
    <property type="evidence" value="ECO:0007669"/>
    <property type="project" value="UniProtKB-UniPathway"/>
</dbReference>
<comment type="pathway">
    <text evidence="1">Cofactor biosynthesis; NAD(+) biosynthesis; nicotinate D-ribonucleotide from quinolinate: step 1/1.</text>
</comment>
<dbReference type="InterPro" id="IPR013785">
    <property type="entry name" value="Aldolase_TIM"/>
</dbReference>
<feature type="domain" description="Quinolinate phosphoribosyl transferase C-terminal" evidence="7">
    <location>
        <begin position="131"/>
        <end position="302"/>
    </location>
</feature>
<dbReference type="InterPro" id="IPR027277">
    <property type="entry name" value="NadC/ModD"/>
</dbReference>
<evidence type="ECO:0000259" key="7">
    <source>
        <dbReference type="Pfam" id="PF01729"/>
    </source>
</evidence>
<dbReference type="EMBL" id="CAFBQP010000026">
    <property type="protein sequence ID" value="CAB5059384.1"/>
    <property type="molecule type" value="Genomic_DNA"/>
</dbReference>
<dbReference type="PANTHER" id="PTHR32179">
    <property type="entry name" value="NICOTINATE-NUCLEOTIDE PYROPHOSPHORYLASE [CARBOXYLATING]"/>
    <property type="match status" value="1"/>
</dbReference>
<dbReference type="InterPro" id="IPR004393">
    <property type="entry name" value="NadC"/>
</dbReference>
<protein>
    <recommendedName>
        <fullName evidence="3">nicotinate-nucleotide diphosphorylase (carboxylating)</fullName>
        <ecNumber evidence="3">2.4.2.19</ecNumber>
    </recommendedName>
</protein>
<dbReference type="GO" id="GO:0004514">
    <property type="term" value="F:nicotinate-nucleotide diphosphorylase (carboxylating) activity"/>
    <property type="evidence" value="ECO:0007669"/>
    <property type="project" value="UniProtKB-EC"/>
</dbReference>
<dbReference type="EMBL" id="CAEZYY010000087">
    <property type="protein sequence ID" value="CAB4776170.1"/>
    <property type="molecule type" value="Genomic_DNA"/>
</dbReference>
<dbReference type="Gene3D" id="3.20.20.70">
    <property type="entry name" value="Aldolase class I"/>
    <property type="match status" value="1"/>
</dbReference>
<dbReference type="InterPro" id="IPR022412">
    <property type="entry name" value="Quinolinate_PRibosylTrfase_N"/>
</dbReference>
<dbReference type="Pfam" id="PF01729">
    <property type="entry name" value="QRPTase_C"/>
    <property type="match status" value="1"/>
</dbReference>
<dbReference type="EMBL" id="CAFBLR010000237">
    <property type="protein sequence ID" value="CAB4885305.1"/>
    <property type="molecule type" value="Genomic_DNA"/>
</dbReference>
<keyword evidence="4" id="KW-0662">Pyridine nucleotide biosynthesis</keyword>
<name>A0A6J7EW55_9ZZZZ</name>
<dbReference type="CDD" id="cd01572">
    <property type="entry name" value="QPRTase"/>
    <property type="match status" value="1"/>
</dbReference>
<evidence type="ECO:0000256" key="3">
    <source>
        <dbReference type="ARBA" id="ARBA00011944"/>
    </source>
</evidence>
<dbReference type="NCBIfam" id="TIGR00078">
    <property type="entry name" value="nadC"/>
    <property type="match status" value="1"/>
</dbReference>
<feature type="domain" description="Quinolinate phosphoribosyl transferase N-terminal" evidence="8">
    <location>
        <begin position="42"/>
        <end position="129"/>
    </location>
</feature>
<dbReference type="GO" id="GO:0005737">
    <property type="term" value="C:cytoplasm"/>
    <property type="evidence" value="ECO:0007669"/>
    <property type="project" value="TreeGrafter"/>
</dbReference>
<dbReference type="InterPro" id="IPR036068">
    <property type="entry name" value="Nicotinate_pribotase-like_C"/>
</dbReference>
<proteinExistence type="inferred from homology"/>
<dbReference type="UniPathway" id="UPA00253">
    <property type="reaction ID" value="UER00331"/>
</dbReference>
<dbReference type="SUPFAM" id="SSF51690">
    <property type="entry name" value="Nicotinate/Quinolinate PRTase C-terminal domain-like"/>
    <property type="match status" value="1"/>
</dbReference>
<evidence type="ECO:0000256" key="4">
    <source>
        <dbReference type="ARBA" id="ARBA00022642"/>
    </source>
</evidence>
<gene>
    <name evidence="9" type="ORF">UFOPK2806_02719</name>
    <name evidence="10" type="ORF">UFOPK3417_01838</name>
    <name evidence="11" type="ORF">UFOPK4306_00865</name>
</gene>
<dbReference type="AlphaFoldDB" id="A0A6J7EW55"/>
<keyword evidence="5" id="KW-0328">Glycosyltransferase</keyword>
<dbReference type="FunFam" id="3.20.20.70:FF:000030">
    <property type="entry name" value="Nicotinate-nucleotide pyrophosphorylase, carboxylating"/>
    <property type="match status" value="1"/>
</dbReference>
<dbReference type="InterPro" id="IPR002638">
    <property type="entry name" value="Quinolinate_PRibosylTrfase_C"/>
</dbReference>
<evidence type="ECO:0000256" key="5">
    <source>
        <dbReference type="ARBA" id="ARBA00022676"/>
    </source>
</evidence>
<evidence type="ECO:0000313" key="11">
    <source>
        <dbReference type="EMBL" id="CAB5059384.1"/>
    </source>
</evidence>
<dbReference type="PIRSF" id="PIRSF006250">
    <property type="entry name" value="NadC_ModD"/>
    <property type="match status" value="1"/>
</dbReference>
<evidence type="ECO:0000313" key="10">
    <source>
        <dbReference type="EMBL" id="CAB4885305.1"/>
    </source>
</evidence>
<dbReference type="GO" id="GO:0034213">
    <property type="term" value="P:quinolinate catabolic process"/>
    <property type="evidence" value="ECO:0007669"/>
    <property type="project" value="TreeGrafter"/>
</dbReference>
<comment type="similarity">
    <text evidence="2">Belongs to the NadC/ModD family.</text>
</comment>
<keyword evidence="6" id="KW-0808">Transferase</keyword>
<accession>A0A6J7EW55</accession>
<evidence type="ECO:0000256" key="1">
    <source>
        <dbReference type="ARBA" id="ARBA00004893"/>
    </source>
</evidence>
<dbReference type="PANTHER" id="PTHR32179:SF3">
    <property type="entry name" value="NICOTINATE-NUCLEOTIDE PYROPHOSPHORYLASE [CARBOXYLATING]"/>
    <property type="match status" value="1"/>
</dbReference>
<dbReference type="Pfam" id="PF02749">
    <property type="entry name" value="QRPTase_N"/>
    <property type="match status" value="1"/>
</dbReference>
<evidence type="ECO:0000259" key="8">
    <source>
        <dbReference type="Pfam" id="PF02749"/>
    </source>
</evidence>
<evidence type="ECO:0000256" key="6">
    <source>
        <dbReference type="ARBA" id="ARBA00022679"/>
    </source>
</evidence>
<dbReference type="InterPro" id="IPR037128">
    <property type="entry name" value="Quinolinate_PRibosylTase_N_sf"/>
</dbReference>
<dbReference type="SUPFAM" id="SSF54675">
    <property type="entry name" value="Nicotinate/Quinolinate PRTase N-terminal domain-like"/>
    <property type="match status" value="1"/>
</dbReference>
<evidence type="ECO:0000313" key="9">
    <source>
        <dbReference type="EMBL" id="CAB4776170.1"/>
    </source>
</evidence>
<evidence type="ECO:0000256" key="2">
    <source>
        <dbReference type="ARBA" id="ARBA00009400"/>
    </source>
</evidence>
<dbReference type="Gene3D" id="3.90.1170.20">
    <property type="entry name" value="Quinolinate phosphoribosyl transferase, N-terminal domain"/>
    <property type="match status" value="1"/>
</dbReference>
<sequence length="307" mass="31900">MFEYHPLSEATRRRLITSGVDPDAVAAIVRMAIAEDLAGGIDVTSTATVPTTQRSSAAYRARGAGTVAGLALAAAVIDTVCGNDASEFEYFVSDGDRVAPGTVLARVTAPTRSLLTAERTSLNLLSHLSGIATLTSRWADALAGTGARVRDTRKTTPGLRALEKYAVRCGGGQNHRMALSDAALVKDNHVAAAGGIAAAFAAVRRMDPGIALEIEVDGFDELREALEAGADLIMFDNFTVDQMHEGVGMVREFAGRAGRHVLIEASGGLTLDLANSVGATGVDYIAVGALTHSAPILDIGLDLIAFP</sequence>